<reference evidence="4 5" key="1">
    <citation type="submission" date="2018-04" db="EMBL/GenBank/DDBJ databases">
        <title>Complete genome sequence of Hydrogenophilus thermoluteolus TH-1.</title>
        <authorList>
            <person name="Arai H."/>
        </authorList>
    </citation>
    <scope>NUCLEOTIDE SEQUENCE [LARGE SCALE GENOMIC DNA]</scope>
    <source>
        <strain evidence="4 5">TH-1</strain>
    </source>
</reference>
<evidence type="ECO:0000259" key="3">
    <source>
        <dbReference type="PROSITE" id="PS51371"/>
    </source>
</evidence>
<protein>
    <recommendedName>
        <fullName evidence="3">CBS domain-containing protein</fullName>
    </recommendedName>
</protein>
<keyword evidence="1 2" id="KW-0129">CBS domain</keyword>
<dbReference type="KEGG" id="htl:HPTL_1345"/>
<dbReference type="InterPro" id="IPR000644">
    <property type="entry name" value="CBS_dom"/>
</dbReference>
<evidence type="ECO:0000313" key="4">
    <source>
        <dbReference type="EMBL" id="BBD77609.1"/>
    </source>
</evidence>
<dbReference type="SUPFAM" id="SSF54631">
    <property type="entry name" value="CBS-domain pair"/>
    <property type="match status" value="1"/>
</dbReference>
<keyword evidence="5" id="KW-1185">Reference proteome</keyword>
<dbReference type="Gene3D" id="3.10.580.10">
    <property type="entry name" value="CBS-domain"/>
    <property type="match status" value="1"/>
</dbReference>
<dbReference type="PROSITE" id="PS51371">
    <property type="entry name" value="CBS"/>
    <property type="match status" value="1"/>
</dbReference>
<dbReference type="SMART" id="SM00116">
    <property type="entry name" value="CBS"/>
    <property type="match status" value="1"/>
</dbReference>
<name>A0A2Z6DZ51_HYDTE</name>
<dbReference type="InterPro" id="IPR051257">
    <property type="entry name" value="Diverse_CBS-Domain"/>
</dbReference>
<evidence type="ECO:0000256" key="1">
    <source>
        <dbReference type="ARBA" id="ARBA00023122"/>
    </source>
</evidence>
<dbReference type="CDD" id="cd04640">
    <property type="entry name" value="CBS_pair_proteobact"/>
    <property type="match status" value="1"/>
</dbReference>
<dbReference type="AlphaFoldDB" id="A0A2Z6DZ51"/>
<dbReference type="PANTHER" id="PTHR43080:SF2">
    <property type="entry name" value="CBS DOMAIN-CONTAINING PROTEIN"/>
    <property type="match status" value="1"/>
</dbReference>
<organism evidence="4 5">
    <name type="scientific">Hydrogenophilus thermoluteolus</name>
    <name type="common">Pseudomonas hydrogenothermophila</name>
    <dbReference type="NCBI Taxonomy" id="297"/>
    <lineage>
        <taxon>Bacteria</taxon>
        <taxon>Pseudomonadati</taxon>
        <taxon>Pseudomonadota</taxon>
        <taxon>Hydrogenophilia</taxon>
        <taxon>Hydrogenophilales</taxon>
        <taxon>Hydrogenophilaceae</taxon>
        <taxon>Hydrogenophilus</taxon>
    </lineage>
</organism>
<proteinExistence type="predicted"/>
<sequence>MTGKALQPIPFPHKPFLLQPPRADQPATLDAPAIEVLTDFSRTPPVVATPEESVVDAEQRMIRRGVRSVLVLNAEGRIVGILTAADILGEKPLRFAQDNNLAPTEVRVGDIMTPIEKMDALTFEQVSRATVADIVATLQALGRQHTLVVENRDGEWVVRGIFSSTQIARQLGTEVPILVKARTFAEIEAALK</sequence>
<dbReference type="InterPro" id="IPR046342">
    <property type="entry name" value="CBS_dom_sf"/>
</dbReference>
<dbReference type="EMBL" id="AP018558">
    <property type="protein sequence ID" value="BBD77609.1"/>
    <property type="molecule type" value="Genomic_DNA"/>
</dbReference>
<dbReference type="Pfam" id="PF00571">
    <property type="entry name" value="CBS"/>
    <property type="match status" value="1"/>
</dbReference>
<dbReference type="PANTHER" id="PTHR43080">
    <property type="entry name" value="CBS DOMAIN-CONTAINING PROTEIN CBSX3, MITOCHONDRIAL"/>
    <property type="match status" value="1"/>
</dbReference>
<feature type="domain" description="CBS" evidence="3">
    <location>
        <begin position="40"/>
        <end position="101"/>
    </location>
</feature>
<dbReference type="RefSeq" id="WP_170141296.1">
    <property type="nucleotide sequence ID" value="NZ_AP018558.1"/>
</dbReference>
<accession>A0A2Z6DZ51</accession>
<evidence type="ECO:0000256" key="2">
    <source>
        <dbReference type="PROSITE-ProRule" id="PRU00703"/>
    </source>
</evidence>
<evidence type="ECO:0000313" key="5">
    <source>
        <dbReference type="Proteomes" id="UP000262004"/>
    </source>
</evidence>
<dbReference type="Proteomes" id="UP000262004">
    <property type="component" value="Chromosome"/>
</dbReference>
<gene>
    <name evidence="4" type="ORF">HPTL_1345</name>
</gene>